<dbReference type="Gene3D" id="1.10.10.1450">
    <property type="match status" value="1"/>
</dbReference>
<dbReference type="WBParaSite" id="Hba_03228">
    <property type="protein sequence ID" value="Hba_03228"/>
    <property type="gene ID" value="Hba_03228"/>
</dbReference>
<evidence type="ECO:0000313" key="2">
    <source>
        <dbReference type="Proteomes" id="UP000095283"/>
    </source>
</evidence>
<dbReference type="WBParaSite" id="Hba_17494">
    <property type="protein sequence ID" value="Hba_17494"/>
    <property type="gene ID" value="Hba_17494"/>
</dbReference>
<feature type="domain" description="Mos1 transposase HTH" evidence="1">
    <location>
        <begin position="5"/>
        <end position="30"/>
    </location>
</feature>
<evidence type="ECO:0000259" key="1">
    <source>
        <dbReference type="Pfam" id="PF17906"/>
    </source>
</evidence>
<dbReference type="WBParaSite" id="Hba_17519">
    <property type="protein sequence ID" value="Hba_17519"/>
    <property type="gene ID" value="Hba_17519"/>
</dbReference>
<reference evidence="3 4" key="1">
    <citation type="submission" date="2016-11" db="UniProtKB">
        <authorList>
            <consortium name="WormBaseParasite"/>
        </authorList>
    </citation>
    <scope>IDENTIFICATION</scope>
</reference>
<dbReference type="InterPro" id="IPR041426">
    <property type="entry name" value="Mos1_HTH"/>
</dbReference>
<keyword evidence="2" id="KW-1185">Reference proteome</keyword>
<accession>A0A1I7XIB9</accession>
<dbReference type="AlphaFoldDB" id="A0A1I7XIB9"/>
<proteinExistence type="predicted"/>
<name>A0A1I7XIB9_HETBA</name>
<sequence>MNHQKLHIRHCILYDFQQAKNAAEARQSICLYSLKLFSPTVRADIPFDVLNMAIWMPLTDNALGCHESRRVIL</sequence>
<dbReference type="Pfam" id="PF17906">
    <property type="entry name" value="HTH_48"/>
    <property type="match status" value="1"/>
</dbReference>
<evidence type="ECO:0000313" key="4">
    <source>
        <dbReference type="WBParaSite" id="Hba_17494"/>
    </source>
</evidence>
<protein>
    <submittedName>
        <fullName evidence="3 4">HTH_48 domain-containing protein</fullName>
    </submittedName>
</protein>
<dbReference type="Proteomes" id="UP000095283">
    <property type="component" value="Unplaced"/>
</dbReference>
<organism evidence="2 4">
    <name type="scientific">Heterorhabditis bacteriophora</name>
    <name type="common">Entomopathogenic nematode worm</name>
    <dbReference type="NCBI Taxonomy" id="37862"/>
    <lineage>
        <taxon>Eukaryota</taxon>
        <taxon>Metazoa</taxon>
        <taxon>Ecdysozoa</taxon>
        <taxon>Nematoda</taxon>
        <taxon>Chromadorea</taxon>
        <taxon>Rhabditida</taxon>
        <taxon>Rhabditina</taxon>
        <taxon>Rhabditomorpha</taxon>
        <taxon>Strongyloidea</taxon>
        <taxon>Heterorhabditidae</taxon>
        <taxon>Heterorhabditis</taxon>
    </lineage>
</organism>
<evidence type="ECO:0000313" key="3">
    <source>
        <dbReference type="WBParaSite" id="Hba_03228"/>
    </source>
</evidence>